<dbReference type="Pfam" id="PF06114">
    <property type="entry name" value="Peptidase_M78"/>
    <property type="match status" value="1"/>
</dbReference>
<accession>A0A2S8HX47</accession>
<comment type="similarity">
    <text evidence="1">Belongs to the short-chain fatty acyl-CoA assimilation regulator (ScfR) family.</text>
</comment>
<proteinExistence type="inferred from homology"/>
<dbReference type="Proteomes" id="UP000238206">
    <property type="component" value="Unassembled WGS sequence"/>
</dbReference>
<dbReference type="Pfam" id="PF01381">
    <property type="entry name" value="HTH_3"/>
    <property type="match status" value="1"/>
</dbReference>
<organism evidence="3 4">
    <name type="scientific">Burkholderia cepacia</name>
    <name type="common">Pseudomonas cepacia</name>
    <dbReference type="NCBI Taxonomy" id="292"/>
    <lineage>
        <taxon>Bacteria</taxon>
        <taxon>Pseudomonadati</taxon>
        <taxon>Pseudomonadota</taxon>
        <taxon>Betaproteobacteria</taxon>
        <taxon>Burkholderiales</taxon>
        <taxon>Burkholderiaceae</taxon>
        <taxon>Burkholderia</taxon>
        <taxon>Burkholderia cepacia complex</taxon>
    </lineage>
</organism>
<dbReference type="CDD" id="cd00093">
    <property type="entry name" value="HTH_XRE"/>
    <property type="match status" value="1"/>
</dbReference>
<evidence type="ECO:0000259" key="2">
    <source>
        <dbReference type="PROSITE" id="PS50943"/>
    </source>
</evidence>
<reference evidence="3 4" key="1">
    <citation type="submission" date="2018-02" db="EMBL/GenBank/DDBJ databases">
        <title>Draft genome sequencing of Burkholderia cepacia Y14-15.</title>
        <authorList>
            <person name="Zheng B.-X."/>
        </authorList>
    </citation>
    <scope>NUCLEOTIDE SEQUENCE [LARGE SCALE GENOMIC DNA]</scope>
    <source>
        <strain evidence="3 4">Y14-15</strain>
    </source>
</reference>
<dbReference type="RefSeq" id="WP_105393943.1">
    <property type="nucleotide sequence ID" value="NZ_PUIQ01000125.1"/>
</dbReference>
<name>A0A2S8HX47_BURCE</name>
<feature type="domain" description="HTH cro/C1-type" evidence="2">
    <location>
        <begin position="7"/>
        <end position="62"/>
    </location>
</feature>
<dbReference type="EMBL" id="PUIQ01000125">
    <property type="protein sequence ID" value="PQP07146.1"/>
    <property type="molecule type" value="Genomic_DNA"/>
</dbReference>
<evidence type="ECO:0000313" key="3">
    <source>
        <dbReference type="EMBL" id="PQP07146.1"/>
    </source>
</evidence>
<dbReference type="Gene3D" id="1.10.260.40">
    <property type="entry name" value="lambda repressor-like DNA-binding domains"/>
    <property type="match status" value="1"/>
</dbReference>
<dbReference type="SMART" id="SM00530">
    <property type="entry name" value="HTH_XRE"/>
    <property type="match status" value="1"/>
</dbReference>
<sequence length="356" mass="39859">MFNCSKLAIARKRRQLTKKELAEKSGITAVTLTRLETGKTADPSTETLETLARVLGYPVDFFFGQDYEELTTDAASFRSLSTMSAAQRDAALAAGQIAFSLAEWINERFDLPVPDLPDLREDDPISAAGSVRNYWGIGYKPISKLLTLLEAKGVCVFTLAEKNKNVDAFSCWKNGVPYIFLNTFKSAERTRFDAAHELGHLLMHRHTPSGHLDGEREADMFAAAFLIPQDDLISHMPRVHSLAQLIEKKERWGVSVAALARTAFNSGLISDWHYRELCKQMSMLGYRTAEPRERAPEKSTVWQKILGLLWKDGVTKAHIAKELCLPIDEIESLIGPLVTTDSANRVTEFKELSLVR</sequence>
<evidence type="ECO:0000256" key="1">
    <source>
        <dbReference type="ARBA" id="ARBA00007227"/>
    </source>
</evidence>
<dbReference type="Gene3D" id="1.10.10.2910">
    <property type="match status" value="1"/>
</dbReference>
<dbReference type="AlphaFoldDB" id="A0A2S8HX47"/>
<dbReference type="PANTHER" id="PTHR43236:SF1">
    <property type="entry name" value="BLL7220 PROTEIN"/>
    <property type="match status" value="1"/>
</dbReference>
<dbReference type="PROSITE" id="PS50943">
    <property type="entry name" value="HTH_CROC1"/>
    <property type="match status" value="1"/>
</dbReference>
<gene>
    <name evidence="3" type="ORF">C5615_38050</name>
</gene>
<comment type="caution">
    <text evidence="3">The sequence shown here is derived from an EMBL/GenBank/DDBJ whole genome shotgun (WGS) entry which is preliminary data.</text>
</comment>
<dbReference type="InterPro" id="IPR001387">
    <property type="entry name" value="Cro/C1-type_HTH"/>
</dbReference>
<dbReference type="SUPFAM" id="SSF47413">
    <property type="entry name" value="lambda repressor-like DNA-binding domains"/>
    <property type="match status" value="1"/>
</dbReference>
<dbReference type="GO" id="GO:0003677">
    <property type="term" value="F:DNA binding"/>
    <property type="evidence" value="ECO:0007669"/>
    <property type="project" value="InterPro"/>
</dbReference>
<dbReference type="InterPro" id="IPR010359">
    <property type="entry name" value="IrrE_HExxH"/>
</dbReference>
<evidence type="ECO:0000313" key="4">
    <source>
        <dbReference type="Proteomes" id="UP000238206"/>
    </source>
</evidence>
<protein>
    <submittedName>
        <fullName evidence="3">XRE family transcriptional regulator</fullName>
    </submittedName>
</protein>
<dbReference type="InterPro" id="IPR010982">
    <property type="entry name" value="Lambda_DNA-bd_dom_sf"/>
</dbReference>
<dbReference type="PANTHER" id="PTHR43236">
    <property type="entry name" value="ANTITOXIN HIGA1"/>
    <property type="match status" value="1"/>
</dbReference>
<dbReference type="InterPro" id="IPR052345">
    <property type="entry name" value="Rad_response_metalloprotease"/>
</dbReference>